<keyword evidence="2" id="KW-1185">Reference proteome</keyword>
<dbReference type="EMBL" id="JAGPYM010000060">
    <property type="protein sequence ID" value="KAH6871064.1"/>
    <property type="molecule type" value="Genomic_DNA"/>
</dbReference>
<protein>
    <submittedName>
        <fullName evidence="1">Uncharacterized protein</fullName>
    </submittedName>
</protein>
<reference evidence="1 2" key="1">
    <citation type="journal article" date="2021" name="Nat. Commun.">
        <title>Genetic determinants of endophytism in the Arabidopsis root mycobiome.</title>
        <authorList>
            <person name="Mesny F."/>
            <person name="Miyauchi S."/>
            <person name="Thiergart T."/>
            <person name="Pickel B."/>
            <person name="Atanasova L."/>
            <person name="Karlsson M."/>
            <person name="Huettel B."/>
            <person name="Barry K.W."/>
            <person name="Haridas S."/>
            <person name="Chen C."/>
            <person name="Bauer D."/>
            <person name="Andreopoulos W."/>
            <person name="Pangilinan J."/>
            <person name="LaButti K."/>
            <person name="Riley R."/>
            <person name="Lipzen A."/>
            <person name="Clum A."/>
            <person name="Drula E."/>
            <person name="Henrissat B."/>
            <person name="Kohler A."/>
            <person name="Grigoriev I.V."/>
            <person name="Martin F.M."/>
            <person name="Hacquard S."/>
        </authorList>
    </citation>
    <scope>NUCLEOTIDE SEQUENCE [LARGE SCALE GENOMIC DNA]</scope>
    <source>
        <strain evidence="1 2">MPI-CAGE-CH-0241</strain>
    </source>
</reference>
<accession>A0A9P9AER8</accession>
<evidence type="ECO:0000313" key="1">
    <source>
        <dbReference type="EMBL" id="KAH6871064.1"/>
    </source>
</evidence>
<comment type="caution">
    <text evidence="1">The sequence shown here is derived from an EMBL/GenBank/DDBJ whole genome shotgun (WGS) entry which is preliminary data.</text>
</comment>
<feature type="non-terminal residue" evidence="1">
    <location>
        <position position="1"/>
    </location>
</feature>
<feature type="non-terminal residue" evidence="1">
    <location>
        <position position="70"/>
    </location>
</feature>
<dbReference type="AlphaFoldDB" id="A0A9P9AER8"/>
<evidence type="ECO:0000313" key="2">
    <source>
        <dbReference type="Proteomes" id="UP000777438"/>
    </source>
</evidence>
<name>A0A9P9AER8_9HYPO</name>
<gene>
    <name evidence="1" type="ORF">B0T10DRAFT_388220</name>
</gene>
<dbReference type="Proteomes" id="UP000777438">
    <property type="component" value="Unassembled WGS sequence"/>
</dbReference>
<organism evidence="1 2">
    <name type="scientific">Thelonectria olida</name>
    <dbReference type="NCBI Taxonomy" id="1576542"/>
    <lineage>
        <taxon>Eukaryota</taxon>
        <taxon>Fungi</taxon>
        <taxon>Dikarya</taxon>
        <taxon>Ascomycota</taxon>
        <taxon>Pezizomycotina</taxon>
        <taxon>Sordariomycetes</taxon>
        <taxon>Hypocreomycetidae</taxon>
        <taxon>Hypocreales</taxon>
        <taxon>Nectriaceae</taxon>
        <taxon>Thelonectria</taxon>
    </lineage>
</organism>
<dbReference type="OrthoDB" id="5336565at2759"/>
<proteinExistence type="predicted"/>
<sequence length="70" mass="7945">LDQSIRHELSRHIIPSTIEDKPMALNFFLKVKGSTAVATRQARYDGTMAYRGVSSLQNYSREEPQYDGQA</sequence>